<feature type="compositionally biased region" description="Basic and acidic residues" evidence="1">
    <location>
        <begin position="28"/>
        <end position="47"/>
    </location>
</feature>
<proteinExistence type="predicted"/>
<dbReference type="AlphaFoldDB" id="A0A2G5EJ73"/>
<dbReference type="PANTHER" id="PTHR33872:SF2">
    <property type="entry name" value="DNA POLYMERASE EPSILON CATALYTIC SUBUNIT A"/>
    <property type="match status" value="1"/>
</dbReference>
<dbReference type="PANTHER" id="PTHR33872">
    <property type="entry name" value="DNA POLYMERASE EPSILON CATALYTIC SUBUNIT A"/>
    <property type="match status" value="1"/>
</dbReference>
<accession>A0A2G5EJ73</accession>
<reference evidence="2 3" key="1">
    <citation type="submission" date="2017-09" db="EMBL/GenBank/DDBJ databases">
        <title>WGS assembly of Aquilegia coerulea Goldsmith.</title>
        <authorList>
            <person name="Hodges S."/>
            <person name="Kramer E."/>
            <person name="Nordborg M."/>
            <person name="Tomkins J."/>
            <person name="Borevitz J."/>
            <person name="Derieg N."/>
            <person name="Yan J."/>
            <person name="Mihaltcheva S."/>
            <person name="Hayes R.D."/>
            <person name="Rokhsar D."/>
        </authorList>
    </citation>
    <scope>NUCLEOTIDE SEQUENCE [LARGE SCALE GENOMIC DNA]</scope>
    <source>
        <strain evidence="3">cv. Goldsmith</strain>
    </source>
</reference>
<dbReference type="InParanoid" id="A0A2G5EJ73"/>
<protein>
    <submittedName>
        <fullName evidence="2">Uncharacterized protein</fullName>
    </submittedName>
</protein>
<feature type="compositionally biased region" description="Basic and acidic residues" evidence="1">
    <location>
        <begin position="79"/>
        <end position="88"/>
    </location>
</feature>
<name>A0A2G5EJ73_AQUCA</name>
<sequence>MGSLMAGWSSPTSKDPKSVVYQRNKSLTKGEIDAYWRSKKTTEEEHLTASTSSSPRTASTSSSPRTASTLSSPRSIQETADKESRELQRSNSLPVTDRKGNFLNIDTETAEKTLMRKNDWWTRSNWAFLNEPPVIAAEGPTYKYASQYHLTSFGSRKPDNLHGIST</sequence>
<feature type="region of interest" description="Disordered" evidence="1">
    <location>
        <begin position="1"/>
        <end position="99"/>
    </location>
</feature>
<dbReference type="Proteomes" id="UP000230069">
    <property type="component" value="Unassembled WGS sequence"/>
</dbReference>
<organism evidence="2 3">
    <name type="scientific">Aquilegia coerulea</name>
    <name type="common">Rocky mountain columbine</name>
    <dbReference type="NCBI Taxonomy" id="218851"/>
    <lineage>
        <taxon>Eukaryota</taxon>
        <taxon>Viridiplantae</taxon>
        <taxon>Streptophyta</taxon>
        <taxon>Embryophyta</taxon>
        <taxon>Tracheophyta</taxon>
        <taxon>Spermatophyta</taxon>
        <taxon>Magnoliopsida</taxon>
        <taxon>Ranunculales</taxon>
        <taxon>Ranunculaceae</taxon>
        <taxon>Thalictroideae</taxon>
        <taxon>Aquilegia</taxon>
    </lineage>
</organism>
<feature type="compositionally biased region" description="Low complexity" evidence="1">
    <location>
        <begin position="48"/>
        <end position="75"/>
    </location>
</feature>
<evidence type="ECO:0000256" key="1">
    <source>
        <dbReference type="SAM" id="MobiDB-lite"/>
    </source>
</evidence>
<keyword evidence="3" id="KW-1185">Reference proteome</keyword>
<dbReference type="OrthoDB" id="1858881at2759"/>
<dbReference type="EMBL" id="KZ305024">
    <property type="protein sequence ID" value="PIA55793.1"/>
    <property type="molecule type" value="Genomic_DNA"/>
</dbReference>
<evidence type="ECO:0000313" key="2">
    <source>
        <dbReference type="EMBL" id="PIA55793.1"/>
    </source>
</evidence>
<evidence type="ECO:0000313" key="3">
    <source>
        <dbReference type="Proteomes" id="UP000230069"/>
    </source>
</evidence>
<gene>
    <name evidence="2" type="ORF">AQUCO_00700249v1</name>
</gene>